<reference evidence="1 2" key="1">
    <citation type="submission" date="2021-10" db="EMBL/GenBank/DDBJ databases">
        <authorList>
            <person name="Chen M."/>
        </authorList>
    </citation>
    <scope>NUCLEOTIDE SEQUENCE [LARGE SCALE GENOMIC DNA]</scope>
    <source>
        <strain evidence="1 2">H3-26</strain>
    </source>
</reference>
<evidence type="ECO:0000313" key="2">
    <source>
        <dbReference type="Proteomes" id="UP001198034"/>
    </source>
</evidence>
<dbReference type="RefSeq" id="WP_226765214.1">
    <property type="nucleotide sequence ID" value="NZ_JAJAWG010000016.1"/>
</dbReference>
<dbReference type="Proteomes" id="UP001198034">
    <property type="component" value="Unassembled WGS sequence"/>
</dbReference>
<protein>
    <submittedName>
        <fullName evidence="1">Uncharacterized protein</fullName>
    </submittedName>
</protein>
<comment type="caution">
    <text evidence="1">The sequence shown here is derived from an EMBL/GenBank/DDBJ whole genome shotgun (WGS) entry which is preliminary data.</text>
</comment>
<dbReference type="EMBL" id="JAJAWG010000016">
    <property type="protein sequence ID" value="MCB5197523.1"/>
    <property type="molecule type" value="Genomic_DNA"/>
</dbReference>
<evidence type="ECO:0000313" key="1">
    <source>
        <dbReference type="EMBL" id="MCB5197523.1"/>
    </source>
</evidence>
<organism evidence="1 2">
    <name type="scientific">Deefgea salmonis</name>
    <dbReference type="NCBI Taxonomy" id="2875502"/>
    <lineage>
        <taxon>Bacteria</taxon>
        <taxon>Pseudomonadati</taxon>
        <taxon>Pseudomonadota</taxon>
        <taxon>Betaproteobacteria</taxon>
        <taxon>Neisseriales</taxon>
        <taxon>Chitinibacteraceae</taxon>
        <taxon>Deefgea</taxon>
    </lineage>
</organism>
<sequence length="446" mass="47538">MYCQKKNHKQAGAALLVLMLLMVLVMASTLVAQMRYRPDERRDNSRFAIATARQVLLAWSLSRDGTSGGRALSPAELPCPAAVGASGALEGVSIANCDGSNAANRIGLLPWKTLGISKLLDGDGQPLWYVVDLAFAVRSSATQARRVNSDSFANLSLYAADGVTQHSDNGQAPAALIFAAGAPLNDQVRAAPWAVNQYLEGSQGQNNATLGGPYIAADWSETFNDQVGVITGRELIDRTTHRLTLEAAAQLKRYWQAYQIAVPSLPVSTPAPYPYPANLLADASCRSNKPDTTSLSCASQANLCAGILPRASDSWTGQGVFPLAASNGLAQWFLQNIWHRAVFYAVKQGDSCAAPFVLDGVVDASIEAILIVPGASRVPRANNLAPSPNLAANASSDLALYLDDSQNQTHWLNPLDRQYVSPSCSSNDVLYLCRLGVCSARKKSCS</sequence>
<proteinExistence type="predicted"/>
<name>A0ABS8BP65_9NEIS</name>
<gene>
    <name evidence="1" type="ORF">LG219_14770</name>
</gene>
<keyword evidence="2" id="KW-1185">Reference proteome</keyword>
<accession>A0ABS8BP65</accession>